<dbReference type="AlphaFoldDB" id="A0A9X1IRS1"/>
<evidence type="ECO:0000313" key="3">
    <source>
        <dbReference type="EMBL" id="MBT2187723.1"/>
    </source>
</evidence>
<keyword evidence="2" id="KW-0812">Transmembrane</keyword>
<name>A0A9X1IRS1_9SPHN</name>
<keyword evidence="4" id="KW-1185">Reference proteome</keyword>
<feature type="transmembrane region" description="Helical" evidence="2">
    <location>
        <begin position="58"/>
        <end position="84"/>
    </location>
</feature>
<dbReference type="EMBL" id="JAHGAW010000007">
    <property type="protein sequence ID" value="MBT2187723.1"/>
    <property type="molecule type" value="Genomic_DNA"/>
</dbReference>
<feature type="region of interest" description="Disordered" evidence="1">
    <location>
        <begin position="1"/>
        <end position="21"/>
    </location>
</feature>
<comment type="caution">
    <text evidence="3">The sequence shown here is derived from an EMBL/GenBank/DDBJ whole genome shotgun (WGS) entry which is preliminary data.</text>
</comment>
<dbReference type="Proteomes" id="UP001138757">
    <property type="component" value="Unassembled WGS sequence"/>
</dbReference>
<reference evidence="3" key="1">
    <citation type="submission" date="2021-05" db="EMBL/GenBank/DDBJ databases">
        <title>Genome of Sphingobium sp. strain.</title>
        <authorList>
            <person name="Fan R."/>
        </authorList>
    </citation>
    <scope>NUCLEOTIDE SEQUENCE</scope>
    <source>
        <strain evidence="3">H33</strain>
    </source>
</reference>
<evidence type="ECO:0000313" key="4">
    <source>
        <dbReference type="Proteomes" id="UP001138757"/>
    </source>
</evidence>
<dbReference type="RefSeq" id="WP_214623935.1">
    <property type="nucleotide sequence ID" value="NZ_JAHGAW010000007.1"/>
</dbReference>
<organism evidence="3 4">
    <name type="scientific">Sphingobium nicotianae</name>
    <dbReference type="NCBI Taxonomy" id="2782607"/>
    <lineage>
        <taxon>Bacteria</taxon>
        <taxon>Pseudomonadati</taxon>
        <taxon>Pseudomonadota</taxon>
        <taxon>Alphaproteobacteria</taxon>
        <taxon>Sphingomonadales</taxon>
        <taxon>Sphingomonadaceae</taxon>
        <taxon>Sphingobium</taxon>
    </lineage>
</organism>
<evidence type="ECO:0008006" key="5">
    <source>
        <dbReference type="Google" id="ProtNLM"/>
    </source>
</evidence>
<accession>A0A9X1IRS1</accession>
<gene>
    <name evidence="3" type="ORF">KK488_12285</name>
</gene>
<protein>
    <recommendedName>
        <fullName evidence="5">Phage holin family protein</fullName>
    </recommendedName>
</protein>
<evidence type="ECO:0000256" key="1">
    <source>
        <dbReference type="SAM" id="MobiDB-lite"/>
    </source>
</evidence>
<keyword evidence="2" id="KW-0472">Membrane</keyword>
<proteinExistence type="predicted"/>
<feature type="transmembrane region" description="Helical" evidence="2">
    <location>
        <begin position="90"/>
        <end position="112"/>
    </location>
</feature>
<keyword evidence="2" id="KW-1133">Transmembrane helix</keyword>
<sequence>MSEPDADLSEKPVPPPADDGSVRASIARLLASGRELAEAELAWARLKAALIADGLRKWAMFATLALIFLVLGVVILTGSAIIALAPYVGWLVASLIVAGVCIAAAVVSALFARKAFLALFDEEGL</sequence>
<evidence type="ECO:0000256" key="2">
    <source>
        <dbReference type="SAM" id="Phobius"/>
    </source>
</evidence>